<dbReference type="Proteomes" id="UP000294958">
    <property type="component" value="Unassembled WGS sequence"/>
</dbReference>
<dbReference type="Pfam" id="PF21834">
    <property type="entry name" value="DUF6894"/>
    <property type="match status" value="1"/>
</dbReference>
<comment type="caution">
    <text evidence="2">The sequence shown here is derived from an EMBL/GenBank/DDBJ whole genome shotgun (WGS) entry which is preliminary data.</text>
</comment>
<sequence length="170" mass="18366">MQFLRTDVAPATAPTGEPVLRVTFCGEGGDCVTVDMARVDMGNDEAAAVKRARAILVQTATFGMAVNEYDANSNGNFDEVNVIAANDENGGVYIFEYRDGEGSRQVPPSWMPSLEAAREEAIRSAIDLLEDLQPGAGVLSGWLVRVRDENGELLCIIDVQEAETARQKSQ</sequence>
<dbReference type="InterPro" id="IPR054189">
    <property type="entry name" value="DUF6894"/>
</dbReference>
<dbReference type="RefSeq" id="WP_208110860.1">
    <property type="nucleotide sequence ID" value="NZ_SNZF01000042.1"/>
</dbReference>
<gene>
    <name evidence="2" type="ORF">DES43_14225</name>
</gene>
<dbReference type="AlphaFoldDB" id="A0A4R6Y294"/>
<accession>A0A4R6Y294</accession>
<evidence type="ECO:0000259" key="1">
    <source>
        <dbReference type="Pfam" id="PF21834"/>
    </source>
</evidence>
<organism evidence="2 3">
    <name type="scientific">Aquamicrobium defluvii</name>
    <dbReference type="NCBI Taxonomy" id="69279"/>
    <lineage>
        <taxon>Bacteria</taxon>
        <taxon>Pseudomonadati</taxon>
        <taxon>Pseudomonadota</taxon>
        <taxon>Alphaproteobacteria</taxon>
        <taxon>Hyphomicrobiales</taxon>
        <taxon>Phyllobacteriaceae</taxon>
        <taxon>Aquamicrobium</taxon>
    </lineage>
</organism>
<protein>
    <recommendedName>
        <fullName evidence="1">DUF6894 domain-containing protein</fullName>
    </recommendedName>
</protein>
<reference evidence="2 3" key="1">
    <citation type="submission" date="2019-03" db="EMBL/GenBank/DDBJ databases">
        <title>Genomic Encyclopedia of Type Strains, Phase IV (KMG-IV): sequencing the most valuable type-strain genomes for metagenomic binning, comparative biology and taxonomic classification.</title>
        <authorList>
            <person name="Goeker M."/>
        </authorList>
    </citation>
    <scope>NUCLEOTIDE SEQUENCE [LARGE SCALE GENOMIC DNA]</scope>
    <source>
        <strain evidence="2 3">DSM 11603</strain>
    </source>
</reference>
<keyword evidence="3" id="KW-1185">Reference proteome</keyword>
<proteinExistence type="predicted"/>
<dbReference type="EMBL" id="SNZF01000042">
    <property type="protein sequence ID" value="TDR30650.1"/>
    <property type="molecule type" value="Genomic_DNA"/>
</dbReference>
<evidence type="ECO:0000313" key="2">
    <source>
        <dbReference type="EMBL" id="TDR30650.1"/>
    </source>
</evidence>
<evidence type="ECO:0000313" key="3">
    <source>
        <dbReference type="Proteomes" id="UP000294958"/>
    </source>
</evidence>
<feature type="domain" description="DUF6894" evidence="1">
    <location>
        <begin position="93"/>
        <end position="158"/>
    </location>
</feature>
<name>A0A4R6Y294_9HYPH</name>